<protein>
    <submittedName>
        <fullName evidence="2">Uncharacterized protein</fullName>
    </submittedName>
</protein>
<proteinExistence type="predicted"/>
<evidence type="ECO:0000256" key="1">
    <source>
        <dbReference type="SAM" id="Phobius"/>
    </source>
</evidence>
<keyword evidence="1" id="KW-1133">Transmembrane helix</keyword>
<sequence>MAGNSCGHDFALLNHRLNASAMLYRKQAFRAFFYDLASSINNDSVSFLLVWGLIVAWCFVAYSSNIKDVALAAVAIGGLTQMRAMSMALQSLLQGLTQGYLMLLDVKEILNCPDVLDAAPQDKEGGPGTAAGAAPQK</sequence>
<dbReference type="EMBL" id="HBJA01108956">
    <property type="protein sequence ID" value="CAE0826358.1"/>
    <property type="molecule type" value="Transcribed_RNA"/>
</dbReference>
<gene>
    <name evidence="2" type="ORF">EGYM00163_LOCUS37614</name>
</gene>
<keyword evidence="1" id="KW-0472">Membrane</keyword>
<accession>A0A7S4G5X3</accession>
<reference evidence="2" key="1">
    <citation type="submission" date="2021-01" db="EMBL/GenBank/DDBJ databases">
        <authorList>
            <person name="Corre E."/>
            <person name="Pelletier E."/>
            <person name="Niang G."/>
            <person name="Scheremetjew M."/>
            <person name="Finn R."/>
            <person name="Kale V."/>
            <person name="Holt S."/>
            <person name="Cochrane G."/>
            <person name="Meng A."/>
            <person name="Brown T."/>
            <person name="Cohen L."/>
        </authorList>
    </citation>
    <scope>NUCLEOTIDE SEQUENCE</scope>
    <source>
        <strain evidence="2">CCMP1594</strain>
    </source>
</reference>
<feature type="transmembrane region" description="Helical" evidence="1">
    <location>
        <begin position="44"/>
        <end position="62"/>
    </location>
</feature>
<keyword evidence="1" id="KW-0812">Transmembrane</keyword>
<name>A0A7S4G5X3_9EUGL</name>
<evidence type="ECO:0000313" key="2">
    <source>
        <dbReference type="EMBL" id="CAE0826358.1"/>
    </source>
</evidence>
<organism evidence="2">
    <name type="scientific">Eutreptiella gymnastica</name>
    <dbReference type="NCBI Taxonomy" id="73025"/>
    <lineage>
        <taxon>Eukaryota</taxon>
        <taxon>Discoba</taxon>
        <taxon>Euglenozoa</taxon>
        <taxon>Euglenida</taxon>
        <taxon>Spirocuta</taxon>
        <taxon>Euglenophyceae</taxon>
        <taxon>Eutreptiales</taxon>
        <taxon>Eutreptiaceae</taxon>
        <taxon>Eutreptiella</taxon>
    </lineage>
</organism>
<dbReference type="AlphaFoldDB" id="A0A7S4G5X3"/>